<dbReference type="PANTHER" id="PTHR37784">
    <property type="entry name" value="PROTEIN MSN1"/>
    <property type="match status" value="1"/>
</dbReference>
<dbReference type="GeneID" id="34526564"/>
<dbReference type="OrthoDB" id="428577at2759"/>
<feature type="compositionally biased region" description="Polar residues" evidence="1">
    <location>
        <begin position="129"/>
        <end position="144"/>
    </location>
</feature>
<dbReference type="KEGG" id="kng:KNAG_0F01810"/>
<feature type="region of interest" description="Disordered" evidence="1">
    <location>
        <begin position="257"/>
        <end position="313"/>
    </location>
</feature>
<evidence type="ECO:0000313" key="4">
    <source>
        <dbReference type="Proteomes" id="UP000006310"/>
    </source>
</evidence>
<name>J7S796_HUIN7</name>
<feature type="compositionally biased region" description="Acidic residues" evidence="1">
    <location>
        <begin position="397"/>
        <end position="408"/>
    </location>
</feature>
<dbReference type="Pfam" id="PF12550">
    <property type="entry name" value="GCR1_C"/>
    <property type="match status" value="1"/>
</dbReference>
<dbReference type="GO" id="GO:0060963">
    <property type="term" value="P:positive regulation of ribosomal protein gene transcription by RNA polymerase II"/>
    <property type="evidence" value="ECO:0007669"/>
    <property type="project" value="TreeGrafter"/>
</dbReference>
<dbReference type="AlphaFoldDB" id="J7S796"/>
<dbReference type="PANTHER" id="PTHR37784:SF2">
    <property type="entry name" value="HIGH-OSMOLARITY-INDUCED TRANSCRIPTION PROTEIN 1"/>
    <property type="match status" value="1"/>
</dbReference>
<dbReference type="eggNOG" id="ENOG502QQ7G">
    <property type="taxonomic scope" value="Eukaryota"/>
</dbReference>
<dbReference type="Proteomes" id="UP000006310">
    <property type="component" value="Chromosome 6"/>
</dbReference>
<feature type="domain" description="Transcription activator GCR1-like" evidence="2">
    <location>
        <begin position="457"/>
        <end position="534"/>
    </location>
</feature>
<reference evidence="4" key="2">
    <citation type="submission" date="2012-08" db="EMBL/GenBank/DDBJ databases">
        <title>Genome sequence of Kazachstania naganishii.</title>
        <authorList>
            <person name="Gordon J.L."/>
            <person name="Armisen D."/>
            <person name="Proux-Wera E."/>
            <person name="OhEigeartaigh S.S."/>
            <person name="Byrne K.P."/>
            <person name="Wolfe K.H."/>
        </authorList>
    </citation>
    <scope>NUCLEOTIDE SEQUENCE [LARGE SCALE GENOMIC DNA]</scope>
    <source>
        <strain evidence="4">ATCC MYA-139 / BCRC 22969 / CBS 8797 / CCRC 22969 / KCTC 17520 / NBRC 10181 / NCYC 3082</strain>
    </source>
</reference>
<sequence>MPETEMTLQFSNVNHNTPSAINRAVPQRVDSSNSSNSPHGVTGNQNVGGPNGGDIQEQHTSAVLDSPSISAAVGIGVGRDSPGINTSVSSSNNHHTPPGTVPPAAGSTGAPQVSKHTVPPGSLSPGRIRTSQSLTNVRQPAVTPSLSMSSALDSSSNHLRIFQRMDELSARLITMEEQFLALSKKIESQNGLLQDLKENTSQSIKAQNEMTNTSRQWNQQSQFFADMLYSFTNVSNKYFKNINSTGISIPHNNHSVDTHTQGYTPNGYNNMDTQPSSTATTVESHINSTTPFVLDPNGIKRRRRDLREDSVQTSTLESFNLGLVDPFLFPHAGQPDSGSFPSTDTNPKTPNGRPQMLKTKISRVARNDEDGYQEDDDNDGDDDSDRSLDSPDNMTALDDEEDEADDVESTLGYPTRTIHEPRRKPANMGKLPRSQISSDSRAKIPNWSLDVQSELNYKILKAPNNVRTIWDEYVYGINGNPSIRGLEEKYGSLWRRTKNRKTFGRRKRLYKFILNGIDAGKTADQMIKTLEDRRLYRNEKGDLKRRTIGWLQQSLTGI</sequence>
<dbReference type="GO" id="GO:0000981">
    <property type="term" value="F:DNA-binding transcription factor activity, RNA polymerase II-specific"/>
    <property type="evidence" value="ECO:0007669"/>
    <property type="project" value="TreeGrafter"/>
</dbReference>
<feature type="compositionally biased region" description="Low complexity" evidence="1">
    <location>
        <begin position="85"/>
        <end position="96"/>
    </location>
</feature>
<feature type="region of interest" description="Disordered" evidence="1">
    <location>
        <begin position="73"/>
        <end position="153"/>
    </location>
</feature>
<reference evidence="3 4" key="1">
    <citation type="journal article" date="2011" name="Proc. Natl. Acad. Sci. U.S.A.">
        <title>Evolutionary erosion of yeast sex chromosomes by mating-type switching accidents.</title>
        <authorList>
            <person name="Gordon J.L."/>
            <person name="Armisen D."/>
            <person name="Proux-Wera E."/>
            <person name="Oheigeartaigh S.S."/>
            <person name="Byrne K.P."/>
            <person name="Wolfe K.H."/>
        </authorList>
    </citation>
    <scope>NUCLEOTIDE SEQUENCE [LARGE SCALE GENOMIC DNA]</scope>
    <source>
        <strain evidence="4">ATCC MYA-139 / BCRC 22969 / CBS 8797 / CCRC 22969 / KCTC 17520 / NBRC 10181 / NCYC 3082</strain>
    </source>
</reference>
<dbReference type="EMBL" id="HE978319">
    <property type="protein sequence ID" value="CCK70849.1"/>
    <property type="molecule type" value="Genomic_DNA"/>
</dbReference>
<evidence type="ECO:0000259" key="2">
    <source>
        <dbReference type="Pfam" id="PF12550"/>
    </source>
</evidence>
<protein>
    <recommendedName>
        <fullName evidence="2">Transcription activator GCR1-like domain-containing protein</fullName>
    </recommendedName>
</protein>
<feature type="compositionally biased region" description="Polar residues" evidence="1">
    <location>
        <begin position="29"/>
        <end position="48"/>
    </location>
</feature>
<dbReference type="HOGENOM" id="CLU_023418_0_0_1"/>
<dbReference type="InterPro" id="IPR022210">
    <property type="entry name" value="TF_GCR1-like"/>
</dbReference>
<dbReference type="STRING" id="1071383.J7S796"/>
<feature type="region of interest" description="Disordered" evidence="1">
    <location>
        <begin position="330"/>
        <end position="440"/>
    </location>
</feature>
<feature type="compositionally biased region" description="Acidic residues" evidence="1">
    <location>
        <begin position="370"/>
        <end position="384"/>
    </location>
</feature>
<feature type="region of interest" description="Disordered" evidence="1">
    <location>
        <begin position="27"/>
        <end position="57"/>
    </location>
</feature>
<feature type="compositionally biased region" description="Polar residues" evidence="1">
    <location>
        <begin position="257"/>
        <end position="291"/>
    </location>
</feature>
<proteinExistence type="predicted"/>
<dbReference type="RefSeq" id="XP_022465095.1">
    <property type="nucleotide sequence ID" value="XM_022608617.1"/>
</dbReference>
<evidence type="ECO:0000256" key="1">
    <source>
        <dbReference type="SAM" id="MobiDB-lite"/>
    </source>
</evidence>
<accession>J7S796</accession>
<feature type="compositionally biased region" description="Polar residues" evidence="1">
    <location>
        <begin position="336"/>
        <end position="349"/>
    </location>
</feature>
<dbReference type="InterPro" id="IPR052146">
    <property type="entry name" value="HOT1"/>
</dbReference>
<organism evidence="3 4">
    <name type="scientific">Huiozyma naganishii (strain ATCC MYA-139 / BCRC 22969 / CBS 8797 / KCTC 17520 / NBRC 10181 / NCYC 3082 / Yp74L-3)</name>
    <name type="common">Yeast</name>
    <name type="synonym">Kazachstania naganishii</name>
    <dbReference type="NCBI Taxonomy" id="1071383"/>
    <lineage>
        <taxon>Eukaryota</taxon>
        <taxon>Fungi</taxon>
        <taxon>Dikarya</taxon>
        <taxon>Ascomycota</taxon>
        <taxon>Saccharomycotina</taxon>
        <taxon>Saccharomycetes</taxon>
        <taxon>Saccharomycetales</taxon>
        <taxon>Saccharomycetaceae</taxon>
        <taxon>Huiozyma</taxon>
    </lineage>
</organism>
<keyword evidence="4" id="KW-1185">Reference proteome</keyword>
<dbReference type="GO" id="GO:0000978">
    <property type="term" value="F:RNA polymerase II cis-regulatory region sequence-specific DNA binding"/>
    <property type="evidence" value="ECO:0007669"/>
    <property type="project" value="TreeGrafter"/>
</dbReference>
<gene>
    <name evidence="3" type="primary">KNAG0F01810</name>
    <name evidence="3" type="ordered locus">KNAG_0F01810</name>
</gene>
<evidence type="ECO:0000313" key="3">
    <source>
        <dbReference type="EMBL" id="CCK70849.1"/>
    </source>
</evidence>